<dbReference type="Pfam" id="PF02470">
    <property type="entry name" value="MlaD"/>
    <property type="match status" value="1"/>
</dbReference>
<protein>
    <submittedName>
        <fullName evidence="2">MCE family protein</fullName>
    </submittedName>
</protein>
<dbReference type="RefSeq" id="WP_199382342.1">
    <property type="nucleotide sequence ID" value="NZ_JAEMHM010000002.1"/>
</dbReference>
<organism evidence="2 3">
    <name type="scientific">Geomesophilobacter sediminis</name>
    <dbReference type="NCBI Taxonomy" id="2798584"/>
    <lineage>
        <taxon>Bacteria</taxon>
        <taxon>Pseudomonadati</taxon>
        <taxon>Thermodesulfobacteriota</taxon>
        <taxon>Desulfuromonadia</taxon>
        <taxon>Geobacterales</taxon>
        <taxon>Geobacteraceae</taxon>
        <taxon>Geomesophilobacter</taxon>
    </lineage>
</organism>
<proteinExistence type="predicted"/>
<reference evidence="2" key="1">
    <citation type="submission" date="2020-12" db="EMBL/GenBank/DDBJ databases">
        <title>Geomonas sp. Red875, isolated from river sediment.</title>
        <authorList>
            <person name="Xu Z."/>
            <person name="Zhang Z."/>
            <person name="Masuda Y."/>
            <person name="Itoh H."/>
            <person name="Senoo K."/>
        </authorList>
    </citation>
    <scope>NUCLEOTIDE SEQUENCE</scope>
    <source>
        <strain evidence="2">Red875</strain>
    </source>
</reference>
<dbReference type="EMBL" id="JAEMHM010000002">
    <property type="protein sequence ID" value="MBJ6723494.1"/>
    <property type="molecule type" value="Genomic_DNA"/>
</dbReference>
<dbReference type="Proteomes" id="UP000636888">
    <property type="component" value="Unassembled WGS sequence"/>
</dbReference>
<accession>A0A8J7LTJ3</accession>
<feature type="domain" description="Mce/MlaD" evidence="1">
    <location>
        <begin position="37"/>
        <end position="111"/>
    </location>
</feature>
<evidence type="ECO:0000259" key="1">
    <source>
        <dbReference type="Pfam" id="PF02470"/>
    </source>
</evidence>
<keyword evidence="3" id="KW-1185">Reference proteome</keyword>
<dbReference type="InterPro" id="IPR052336">
    <property type="entry name" value="MlaD_Phospholipid_Transporter"/>
</dbReference>
<evidence type="ECO:0000313" key="3">
    <source>
        <dbReference type="Proteomes" id="UP000636888"/>
    </source>
</evidence>
<dbReference type="GO" id="GO:0005543">
    <property type="term" value="F:phospholipid binding"/>
    <property type="evidence" value="ECO:0007669"/>
    <property type="project" value="TreeGrafter"/>
</dbReference>
<comment type="caution">
    <text evidence="2">The sequence shown here is derived from an EMBL/GenBank/DDBJ whole genome shotgun (WGS) entry which is preliminary data.</text>
</comment>
<dbReference type="GO" id="GO:0005548">
    <property type="term" value="F:phospholipid transporter activity"/>
    <property type="evidence" value="ECO:0007669"/>
    <property type="project" value="TreeGrafter"/>
</dbReference>
<evidence type="ECO:0000313" key="2">
    <source>
        <dbReference type="EMBL" id="MBJ6723494.1"/>
    </source>
</evidence>
<name>A0A8J7LTJ3_9BACT</name>
<dbReference type="PANTHER" id="PTHR33371">
    <property type="entry name" value="INTERMEMBRANE PHOSPHOLIPID TRANSPORT SYSTEM BINDING PROTEIN MLAD-RELATED"/>
    <property type="match status" value="1"/>
</dbReference>
<dbReference type="PANTHER" id="PTHR33371:SF4">
    <property type="entry name" value="INTERMEMBRANE PHOSPHOLIPID TRANSPORT SYSTEM BINDING PROTEIN MLAD"/>
    <property type="match status" value="1"/>
</dbReference>
<gene>
    <name evidence="2" type="ORF">JFN93_02120</name>
</gene>
<sequence>MAMTVERKVGLFFIFGLIILGVLLEVGEKWNPFQHNVPYKTYLTTITGLKMGDPVRLAGVDVGRITSIEVLTDRIEIDFEVKPGTRIRTDTVAGLRLTNLLGGQFLGLSFGSPNAPLLPPGGTVIGKDSANIDVIVDNVSDLTKDAKVLINNLNKNQEEVMHKISGILDDNRGNLKSAISNLNDISEKVNKGDGTLAKLLNDKTLYDDAATTVASLKDVTGKMQRGEGTLGKLINDELLYKDATSLVSDLRVGVKDLNSGLKDAKEIAAKINHGDGTLGKLVNDPKLYDNANGVLTDMRSGMQDLKEIAAKINKGQGTLGKLVNDDSLYRDTTATLKKAERAMEGLSDTGPISVLGSVLGTLF</sequence>
<dbReference type="AlphaFoldDB" id="A0A8J7LTJ3"/>
<dbReference type="InterPro" id="IPR003399">
    <property type="entry name" value="Mce/MlaD"/>
</dbReference>